<feature type="region of interest" description="Disordered" evidence="1">
    <location>
        <begin position="50"/>
        <end position="71"/>
    </location>
</feature>
<dbReference type="InParanoid" id="K1RCC0"/>
<evidence type="ECO:0000313" key="2">
    <source>
        <dbReference type="EMBL" id="EKC31756.1"/>
    </source>
</evidence>
<organism evidence="2">
    <name type="scientific">Magallana gigas</name>
    <name type="common">Pacific oyster</name>
    <name type="synonym">Crassostrea gigas</name>
    <dbReference type="NCBI Taxonomy" id="29159"/>
    <lineage>
        <taxon>Eukaryota</taxon>
        <taxon>Metazoa</taxon>
        <taxon>Spiralia</taxon>
        <taxon>Lophotrochozoa</taxon>
        <taxon>Mollusca</taxon>
        <taxon>Bivalvia</taxon>
        <taxon>Autobranchia</taxon>
        <taxon>Pteriomorphia</taxon>
        <taxon>Ostreida</taxon>
        <taxon>Ostreoidea</taxon>
        <taxon>Ostreidae</taxon>
        <taxon>Magallana</taxon>
    </lineage>
</organism>
<evidence type="ECO:0000256" key="1">
    <source>
        <dbReference type="SAM" id="MobiDB-lite"/>
    </source>
</evidence>
<gene>
    <name evidence="2" type="ORF">CGI_10015447</name>
</gene>
<proteinExistence type="predicted"/>
<dbReference type="HOGENOM" id="CLU_2017435_0_0_1"/>
<reference evidence="2" key="1">
    <citation type="journal article" date="2012" name="Nature">
        <title>The oyster genome reveals stress adaptation and complexity of shell formation.</title>
        <authorList>
            <person name="Zhang G."/>
            <person name="Fang X."/>
            <person name="Guo X."/>
            <person name="Li L."/>
            <person name="Luo R."/>
            <person name="Xu F."/>
            <person name="Yang P."/>
            <person name="Zhang L."/>
            <person name="Wang X."/>
            <person name="Qi H."/>
            <person name="Xiong Z."/>
            <person name="Que H."/>
            <person name="Xie Y."/>
            <person name="Holland P.W."/>
            <person name="Paps J."/>
            <person name="Zhu Y."/>
            <person name="Wu F."/>
            <person name="Chen Y."/>
            <person name="Wang J."/>
            <person name="Peng C."/>
            <person name="Meng J."/>
            <person name="Yang L."/>
            <person name="Liu J."/>
            <person name="Wen B."/>
            <person name="Zhang N."/>
            <person name="Huang Z."/>
            <person name="Zhu Q."/>
            <person name="Feng Y."/>
            <person name="Mount A."/>
            <person name="Hedgecock D."/>
            <person name="Xu Z."/>
            <person name="Liu Y."/>
            <person name="Domazet-Loso T."/>
            <person name="Du Y."/>
            <person name="Sun X."/>
            <person name="Zhang S."/>
            <person name="Liu B."/>
            <person name="Cheng P."/>
            <person name="Jiang X."/>
            <person name="Li J."/>
            <person name="Fan D."/>
            <person name="Wang W."/>
            <person name="Fu W."/>
            <person name="Wang T."/>
            <person name="Wang B."/>
            <person name="Zhang J."/>
            <person name="Peng Z."/>
            <person name="Li Y."/>
            <person name="Li N."/>
            <person name="Wang J."/>
            <person name="Chen M."/>
            <person name="He Y."/>
            <person name="Tan F."/>
            <person name="Song X."/>
            <person name="Zheng Q."/>
            <person name="Huang R."/>
            <person name="Yang H."/>
            <person name="Du X."/>
            <person name="Chen L."/>
            <person name="Yang M."/>
            <person name="Gaffney P.M."/>
            <person name="Wang S."/>
            <person name="Luo L."/>
            <person name="She Z."/>
            <person name="Ming Y."/>
            <person name="Huang W."/>
            <person name="Zhang S."/>
            <person name="Huang B."/>
            <person name="Zhang Y."/>
            <person name="Qu T."/>
            <person name="Ni P."/>
            <person name="Miao G."/>
            <person name="Wang J."/>
            <person name="Wang Q."/>
            <person name="Steinberg C.E."/>
            <person name="Wang H."/>
            <person name="Li N."/>
            <person name="Qian L."/>
            <person name="Zhang G."/>
            <person name="Li Y."/>
            <person name="Yang H."/>
            <person name="Liu X."/>
            <person name="Wang J."/>
            <person name="Yin Y."/>
            <person name="Wang J."/>
        </authorList>
    </citation>
    <scope>NUCLEOTIDE SEQUENCE [LARGE SCALE GENOMIC DNA]</scope>
    <source>
        <strain evidence="2">05x7-T-G4-1.051#20</strain>
    </source>
</reference>
<sequence>MPSHCKKCPKCQSSFTKRSFYRHTLKYYDSSKKEWIPHDALTAKSHARPLFSSPTATSSSDLYNISDDDSANKTQYRSWGSFAPNPEYPHPLPGALNGVYIRAEMPKGYSGTRFLHLLILQEW</sequence>
<accession>K1RCC0</accession>
<name>K1RCC0_MAGGI</name>
<feature type="compositionally biased region" description="Polar residues" evidence="1">
    <location>
        <begin position="52"/>
        <end position="63"/>
    </location>
</feature>
<dbReference type="AlphaFoldDB" id="K1RCC0"/>
<protein>
    <submittedName>
        <fullName evidence="2">Uncharacterized protein</fullName>
    </submittedName>
</protein>
<dbReference type="EMBL" id="JH817185">
    <property type="protein sequence ID" value="EKC31756.1"/>
    <property type="molecule type" value="Genomic_DNA"/>
</dbReference>